<feature type="transmembrane region" description="Helical" evidence="6">
    <location>
        <begin position="119"/>
        <end position="140"/>
    </location>
</feature>
<feature type="transmembrane region" description="Helical" evidence="6">
    <location>
        <begin position="147"/>
        <end position="167"/>
    </location>
</feature>
<dbReference type="PANTHER" id="PTHR20855:SF3">
    <property type="entry name" value="LD03007P"/>
    <property type="match status" value="1"/>
</dbReference>
<evidence type="ECO:0000256" key="4">
    <source>
        <dbReference type="ARBA" id="ARBA00023136"/>
    </source>
</evidence>
<dbReference type="Proteomes" id="UP000515947">
    <property type="component" value="Chromosome"/>
</dbReference>
<keyword evidence="5" id="KW-0479">Metal-binding</keyword>
<keyword evidence="5" id="KW-0862">Zinc</keyword>
<keyword evidence="8" id="KW-1185">Reference proteome</keyword>
<dbReference type="KEGG" id="nmes:H9L09_10095"/>
<evidence type="ECO:0000313" key="7">
    <source>
        <dbReference type="EMBL" id="QNN54962.1"/>
    </source>
</evidence>
<proteinExistence type="predicted"/>
<dbReference type="GO" id="GO:0046872">
    <property type="term" value="F:metal ion binding"/>
    <property type="evidence" value="ECO:0007669"/>
    <property type="project" value="UniProtKB-KW"/>
</dbReference>
<keyword evidence="3 6" id="KW-1133">Transmembrane helix</keyword>
<evidence type="ECO:0000256" key="2">
    <source>
        <dbReference type="ARBA" id="ARBA00022692"/>
    </source>
</evidence>
<organism evidence="7 8">
    <name type="scientific">Nocardioides mesophilus</name>
    <dbReference type="NCBI Taxonomy" id="433659"/>
    <lineage>
        <taxon>Bacteria</taxon>
        <taxon>Bacillati</taxon>
        <taxon>Actinomycetota</taxon>
        <taxon>Actinomycetes</taxon>
        <taxon>Propionibacteriales</taxon>
        <taxon>Nocardioidaceae</taxon>
        <taxon>Nocardioides</taxon>
    </lineage>
</organism>
<feature type="transmembrane region" description="Helical" evidence="6">
    <location>
        <begin position="94"/>
        <end position="113"/>
    </location>
</feature>
<dbReference type="GO" id="GO:0016020">
    <property type="term" value="C:membrane"/>
    <property type="evidence" value="ECO:0007669"/>
    <property type="project" value="UniProtKB-SubCell"/>
</dbReference>
<evidence type="ECO:0000256" key="1">
    <source>
        <dbReference type="ARBA" id="ARBA00004141"/>
    </source>
</evidence>
<feature type="binding site" evidence="5">
    <location>
        <position position="51"/>
    </location>
    <ligand>
        <name>Zn(2+)</name>
        <dbReference type="ChEBI" id="CHEBI:29105"/>
    </ligand>
</feature>
<evidence type="ECO:0000256" key="3">
    <source>
        <dbReference type="ARBA" id="ARBA00022989"/>
    </source>
</evidence>
<sequence length="206" mass="22101">MRGWLHAAAAPLALIGGILLVALSPPGSVRIGSAIFTGCALLLFSVSATMHRGGWSPRTNLVLTRIDHASIFLLIAGSYTPFSLMLLEGTDRVVLLCIAWGGAAIGIAFRLFVPDAPRWVYTPVYIALGWASVFFAGDFARYPGTAVVVLLALGGFLYTLGAVVYGFRRPNPVPQWFGFHEVFHFLTVVAFAAHYAGVSIAAYSLR</sequence>
<protein>
    <submittedName>
        <fullName evidence="7">Hemolysin III family protein</fullName>
    </submittedName>
</protein>
<accession>A0A7G9RH87</accession>
<keyword evidence="2 6" id="KW-0812">Transmembrane</keyword>
<evidence type="ECO:0000256" key="6">
    <source>
        <dbReference type="SAM" id="Phobius"/>
    </source>
</evidence>
<dbReference type="PANTHER" id="PTHR20855">
    <property type="entry name" value="ADIPOR/PROGESTIN RECEPTOR-RELATED"/>
    <property type="match status" value="1"/>
</dbReference>
<dbReference type="AlphaFoldDB" id="A0A7G9RH87"/>
<comment type="subcellular location">
    <subcellularLocation>
        <location evidence="1">Membrane</location>
        <topology evidence="1">Multi-pass membrane protein</topology>
    </subcellularLocation>
</comment>
<feature type="transmembrane region" description="Helical" evidence="6">
    <location>
        <begin position="69"/>
        <end position="87"/>
    </location>
</feature>
<feature type="binding site" evidence="5">
    <location>
        <position position="184"/>
    </location>
    <ligand>
        <name>Zn(2+)</name>
        <dbReference type="ChEBI" id="CHEBI:29105"/>
    </ligand>
</feature>
<dbReference type="InterPro" id="IPR004254">
    <property type="entry name" value="AdipoR/HlyIII-related"/>
</dbReference>
<evidence type="ECO:0000256" key="5">
    <source>
        <dbReference type="PIRSR" id="PIRSR604254-1"/>
    </source>
</evidence>
<feature type="transmembrane region" description="Helical" evidence="6">
    <location>
        <begin position="182"/>
        <end position="205"/>
    </location>
</feature>
<feature type="transmembrane region" description="Helical" evidence="6">
    <location>
        <begin position="6"/>
        <end position="24"/>
    </location>
</feature>
<dbReference type="Pfam" id="PF03006">
    <property type="entry name" value="HlyIII"/>
    <property type="match status" value="1"/>
</dbReference>
<keyword evidence="4 6" id="KW-0472">Membrane</keyword>
<feature type="transmembrane region" description="Helical" evidence="6">
    <location>
        <begin position="31"/>
        <end position="49"/>
    </location>
</feature>
<dbReference type="EMBL" id="CP060713">
    <property type="protein sequence ID" value="QNN54962.1"/>
    <property type="molecule type" value="Genomic_DNA"/>
</dbReference>
<evidence type="ECO:0000313" key="8">
    <source>
        <dbReference type="Proteomes" id="UP000515947"/>
    </source>
</evidence>
<name>A0A7G9RH87_9ACTN</name>
<feature type="binding site" evidence="5">
    <location>
        <position position="180"/>
    </location>
    <ligand>
        <name>Zn(2+)</name>
        <dbReference type="ChEBI" id="CHEBI:29105"/>
    </ligand>
</feature>
<gene>
    <name evidence="7" type="ORF">H9L09_10095</name>
</gene>
<reference evidence="7 8" key="1">
    <citation type="submission" date="2020-08" db="EMBL/GenBank/DDBJ databases">
        <title>Genome sequence of Nocardioides mesophilus KACC 16243T.</title>
        <authorList>
            <person name="Hyun D.-W."/>
            <person name="Bae J.-W."/>
        </authorList>
    </citation>
    <scope>NUCLEOTIDE SEQUENCE [LARGE SCALE GENOMIC DNA]</scope>
    <source>
        <strain evidence="7 8">KACC 16243</strain>
    </source>
</reference>